<dbReference type="PROSITE" id="PS00028">
    <property type="entry name" value="ZINC_FINGER_C2H2_1"/>
    <property type="match status" value="1"/>
</dbReference>
<evidence type="ECO:0000313" key="4">
    <source>
        <dbReference type="Proteomes" id="UP000838412"/>
    </source>
</evidence>
<protein>
    <submittedName>
        <fullName evidence="3">Hypp8161 protein</fullName>
    </submittedName>
</protein>
<evidence type="ECO:0000313" key="3">
    <source>
        <dbReference type="EMBL" id="CAH1248479.1"/>
    </source>
</evidence>
<name>A0A8J9Z7W0_BRALA</name>
<gene>
    <name evidence="3" type="primary">Hypp8161</name>
    <name evidence="3" type="ORF">BLAG_LOCUS9806</name>
</gene>
<feature type="coiled-coil region" evidence="1">
    <location>
        <begin position="121"/>
        <end position="207"/>
    </location>
</feature>
<organism evidence="3 4">
    <name type="scientific">Branchiostoma lanceolatum</name>
    <name type="common">Common lancelet</name>
    <name type="synonym">Amphioxus lanceolatum</name>
    <dbReference type="NCBI Taxonomy" id="7740"/>
    <lineage>
        <taxon>Eukaryota</taxon>
        <taxon>Metazoa</taxon>
        <taxon>Chordata</taxon>
        <taxon>Cephalochordata</taxon>
        <taxon>Leptocardii</taxon>
        <taxon>Amphioxiformes</taxon>
        <taxon>Branchiostomatidae</taxon>
        <taxon>Branchiostoma</taxon>
    </lineage>
</organism>
<dbReference type="PROSITE" id="PS50096">
    <property type="entry name" value="IQ"/>
    <property type="match status" value="1"/>
</dbReference>
<dbReference type="InterPro" id="IPR013087">
    <property type="entry name" value="Znf_C2H2_type"/>
</dbReference>
<accession>A0A8J9Z7W0</accession>
<dbReference type="EMBL" id="OV696701">
    <property type="protein sequence ID" value="CAH1248479.1"/>
    <property type="molecule type" value="Genomic_DNA"/>
</dbReference>
<feature type="domain" description="C2H2-type" evidence="2">
    <location>
        <begin position="979"/>
        <end position="1000"/>
    </location>
</feature>
<keyword evidence="4" id="KW-1185">Reference proteome</keyword>
<dbReference type="OrthoDB" id="5980705at2759"/>
<keyword evidence="1" id="KW-0175">Coiled coil</keyword>
<reference evidence="3" key="1">
    <citation type="submission" date="2022-01" db="EMBL/GenBank/DDBJ databases">
        <authorList>
            <person name="Braso-Vives M."/>
        </authorList>
    </citation>
    <scope>NUCLEOTIDE SEQUENCE</scope>
</reference>
<proteinExistence type="predicted"/>
<evidence type="ECO:0000259" key="2">
    <source>
        <dbReference type="PROSITE" id="PS00028"/>
    </source>
</evidence>
<evidence type="ECO:0000256" key="1">
    <source>
        <dbReference type="SAM" id="Coils"/>
    </source>
</evidence>
<dbReference type="AlphaFoldDB" id="A0A8J9Z7W0"/>
<sequence>MDSPELEADIERVVFCHKKNRPCSKPKGHSGKCNNKRKLEAESQFWLKSPCWSQQPEKENVPFAIIHRQAESAEPEALCSSQGKIQEKLVTETSNTSEQPALFVSDTPARIPLCEYRPCVQEKRKGEVEQLLMEKQELEAQVLSLRQEKVDWQTEVQKFQKEAAAWNERQTELAHQIEQVRQEEEKLKQEVERLGTWEKELKAWDEKVRQVLDQKGHSRTKLENNPTTIDMMNRHTDTWYRRRRLSRESLECVNGGSDGAVVAAFGVMVDIASFDQIDQLMTCYKKGKYWQLKFNSVTKKYEASGENMEMSIAAKFRGEFSRRKYQFHCKTLSSVYDPEQAVYLPRNTKIDGVNFRQARLVSNSKLQAAISKMDIGHIHPVPGHVGATRPLVSLVHMMVDLHLRLPGLRKELRWFNGKKNHFIIYFADDGTPETKDSSMCVATLSCWNFGSKTRSREYQYLLHIINESEKSPVVAELWGEHLFQIRMMISKAYTIAGELCTFEFRAGGDESWAATALGETSGAATYPSPWANVTKTDMFIVGGNIGVTWKPWTMEQRDADLLKLGEYKKSLPPGLSESARRNKRNEFMAANGMRQLRPPLIGEYASTFYPDCLHVELNISNHWYDLMYQEAVRRDRVKEFTDVTAAPISLSNARNEPAQGKNLGKYPSTVSHEAVGDRVRHDGSINVQSDNMYSKLEAHAKKTQGEYSSLVGLGMKAIAARVLEHDANKTTRHRKLGIRFIGENAIRTLRYGHRLVDSLATPDEDEKGKVVREVLGTMIHLLRDAASIYNKHETTEAELTEMERLLDLYYNLFCLFLPERANLTVWTVAKAIPHYARKLYDEYGVGYGVVSMQGKEAKNAKVKEYLKLTNHSKEEGKCKFTQVFRSEYMTSYYLQEHSPLPSQYRPHFNPRVPSEVGTPGFCNCGREIVRSDVVSHAEEDSEDQVSLCTFCLGALEVVACAKEGELSPRLLDILLPAMCEVCECRFADNERMAEHMKAAHLANGGRRNPLQTTQVSEASINPRNMKKPELVAELKKRGLPAVGGIKTLRGVLHDAITNGV</sequence>
<dbReference type="Proteomes" id="UP000838412">
    <property type="component" value="Chromosome 16"/>
</dbReference>